<protein>
    <submittedName>
        <fullName evidence="1">Uncharacterized protein</fullName>
    </submittedName>
</protein>
<dbReference type="AlphaFoldDB" id="A0A6M3LR51"/>
<organism evidence="1">
    <name type="scientific">viral metagenome</name>
    <dbReference type="NCBI Taxonomy" id="1070528"/>
    <lineage>
        <taxon>unclassified sequences</taxon>
        <taxon>metagenomes</taxon>
        <taxon>organismal metagenomes</taxon>
    </lineage>
</organism>
<proteinExistence type="predicted"/>
<name>A0A6M3LR51_9ZZZZ</name>
<accession>A0A6M3LR51</accession>
<reference evidence="1" key="1">
    <citation type="submission" date="2020-03" db="EMBL/GenBank/DDBJ databases">
        <title>The deep terrestrial virosphere.</title>
        <authorList>
            <person name="Holmfeldt K."/>
            <person name="Nilsson E."/>
            <person name="Simone D."/>
            <person name="Lopez-Fernandez M."/>
            <person name="Wu X."/>
            <person name="de Brujin I."/>
            <person name="Lundin D."/>
            <person name="Andersson A."/>
            <person name="Bertilsson S."/>
            <person name="Dopson M."/>
        </authorList>
    </citation>
    <scope>NUCLEOTIDE SEQUENCE</scope>
    <source>
        <strain evidence="1">MM415B05907</strain>
    </source>
</reference>
<gene>
    <name evidence="1" type="ORF">MM415B05907_0004</name>
</gene>
<evidence type="ECO:0000313" key="1">
    <source>
        <dbReference type="EMBL" id="QJA97847.1"/>
    </source>
</evidence>
<sequence>MKDVGGRVGCIRAHVGDDVWYDSRSCVSDRVRDRIWYRVWDRVWFRVWARVWDHVGCHRVWR</sequence>
<dbReference type="EMBL" id="MT143530">
    <property type="protein sequence ID" value="QJA97847.1"/>
    <property type="molecule type" value="Genomic_DNA"/>
</dbReference>